<feature type="transmembrane region" description="Helical" evidence="3">
    <location>
        <begin position="217"/>
        <end position="235"/>
    </location>
</feature>
<name>A0ABT1C8M7_9HYPH</name>
<evidence type="ECO:0000313" key="5">
    <source>
        <dbReference type="Proteomes" id="UP001205906"/>
    </source>
</evidence>
<feature type="transmembrane region" description="Helical" evidence="3">
    <location>
        <begin position="83"/>
        <end position="100"/>
    </location>
</feature>
<comment type="caution">
    <text evidence="4">The sequence shown here is derived from an EMBL/GenBank/DDBJ whole genome shotgun (WGS) entry which is preliminary data.</text>
</comment>
<feature type="transmembrane region" description="Helical" evidence="3">
    <location>
        <begin position="18"/>
        <end position="36"/>
    </location>
</feature>
<feature type="transmembrane region" description="Helical" evidence="3">
    <location>
        <begin position="106"/>
        <end position="127"/>
    </location>
</feature>
<keyword evidence="5" id="KW-1185">Reference proteome</keyword>
<dbReference type="Proteomes" id="UP001205906">
    <property type="component" value="Unassembled WGS sequence"/>
</dbReference>
<keyword evidence="3" id="KW-0472">Membrane</keyword>
<dbReference type="EMBL" id="JAMXQS010000007">
    <property type="protein sequence ID" value="MCO6051198.1"/>
    <property type="molecule type" value="Genomic_DNA"/>
</dbReference>
<dbReference type="InterPro" id="IPR000462">
    <property type="entry name" value="CDP-OH_P_trans"/>
</dbReference>
<reference evidence="4 5" key="1">
    <citation type="submission" date="2022-06" db="EMBL/GenBank/DDBJ databases">
        <title>Mesorhizobium sp. strain RP14 Genome sequencing and assembly.</title>
        <authorList>
            <person name="Kim I."/>
        </authorList>
    </citation>
    <scope>NUCLEOTIDE SEQUENCE [LARGE SCALE GENOMIC DNA]</scope>
    <source>
        <strain evidence="5">RP14(2022)</strain>
    </source>
</reference>
<dbReference type="RefSeq" id="WP_252820510.1">
    <property type="nucleotide sequence ID" value="NZ_JAMXQS010000007.1"/>
</dbReference>
<keyword evidence="1 2" id="KW-0808">Transferase</keyword>
<protein>
    <submittedName>
        <fullName evidence="4">CDP-alcohol phosphatidyltransferase family protein</fullName>
    </submittedName>
</protein>
<evidence type="ECO:0000256" key="1">
    <source>
        <dbReference type="ARBA" id="ARBA00022679"/>
    </source>
</evidence>
<feature type="transmembrane region" description="Helical" evidence="3">
    <location>
        <begin position="148"/>
        <end position="168"/>
    </location>
</feature>
<gene>
    <name evidence="4" type="ORF">NGM99_15540</name>
</gene>
<organism evidence="4 5">
    <name type="scientific">Mesorhizobium liriopis</name>
    <dbReference type="NCBI Taxonomy" id="2953882"/>
    <lineage>
        <taxon>Bacteria</taxon>
        <taxon>Pseudomonadati</taxon>
        <taxon>Pseudomonadota</taxon>
        <taxon>Alphaproteobacteria</taxon>
        <taxon>Hyphomicrobiales</taxon>
        <taxon>Phyllobacteriaceae</taxon>
        <taxon>Mesorhizobium</taxon>
    </lineage>
</organism>
<dbReference type="Pfam" id="PF01066">
    <property type="entry name" value="CDP-OH_P_transf"/>
    <property type="match status" value="1"/>
</dbReference>
<evidence type="ECO:0000256" key="2">
    <source>
        <dbReference type="RuleBase" id="RU003750"/>
    </source>
</evidence>
<evidence type="ECO:0000313" key="4">
    <source>
        <dbReference type="EMBL" id="MCO6051198.1"/>
    </source>
</evidence>
<keyword evidence="3" id="KW-0812">Transmembrane</keyword>
<sequence length="257" mass="28748">MTETIEDWLQTDAASARFFLGFFLFLILGFASAVFAKKRERPAKVQAAAVPSQPRRGLHHVAGDWLRACTRWVARQNITPNQITLIGLVLVAVNCVAYVWHRDPMLFGASLIAAYLFDMLDGVVARTQGSASKFGGYLDAVVDRYQEVVTFLVVGLVTELWLPSFLVITGSMMVSYNKARAAIEVPVDNKGWPDLMGKGARQFFLCASLILTPSLPWLLPFTLWSMVFLTYFTALQRIFRAYFLIREEEAKGPLAQG</sequence>
<dbReference type="PROSITE" id="PS00379">
    <property type="entry name" value="CDP_ALCOHOL_P_TRANSF"/>
    <property type="match status" value="1"/>
</dbReference>
<accession>A0ABT1C8M7</accession>
<keyword evidence="3" id="KW-1133">Transmembrane helix</keyword>
<dbReference type="Gene3D" id="1.20.120.1760">
    <property type="match status" value="1"/>
</dbReference>
<dbReference type="InterPro" id="IPR048254">
    <property type="entry name" value="CDP_ALCOHOL_P_TRANSF_CS"/>
</dbReference>
<proteinExistence type="inferred from homology"/>
<comment type="similarity">
    <text evidence="2">Belongs to the CDP-alcohol phosphatidyltransferase class-I family.</text>
</comment>
<dbReference type="InterPro" id="IPR043130">
    <property type="entry name" value="CDP-OH_PTrfase_TM_dom"/>
</dbReference>
<evidence type="ECO:0000256" key="3">
    <source>
        <dbReference type="SAM" id="Phobius"/>
    </source>
</evidence>